<dbReference type="Proteomes" id="UP001283361">
    <property type="component" value="Unassembled WGS sequence"/>
</dbReference>
<comment type="caution">
    <text evidence="2">The sequence shown here is derived from an EMBL/GenBank/DDBJ whole genome shotgun (WGS) entry which is preliminary data.</text>
</comment>
<sequence length="252" mass="27365">MPAPETVLPTASPPYNDNESRPPRDLPIAAGQTQERTGAGHQESDMPANATLPSSRSPPHHAIESRPSHTTSITADQALEGTGAGQQELKLRGSIEGEKVTFALPIPAIITCDLCRPSVSWRRKQCKPRDALRHLQEQHDARFVAAFRCHQCGYATTTLHAGNRHLSRSCTGVRTLEEAPQEMGPTELREDGTLVLLWPARPSSCPIANCIFTTSTSGVTVATSIDHQHRPPPGPEARQTDGQETVAVYLQH</sequence>
<evidence type="ECO:0000256" key="1">
    <source>
        <dbReference type="SAM" id="MobiDB-lite"/>
    </source>
</evidence>
<name>A0AAE0Z737_9GAST</name>
<accession>A0AAE0Z737</accession>
<organism evidence="2 3">
    <name type="scientific">Elysia crispata</name>
    <name type="common">lettuce slug</name>
    <dbReference type="NCBI Taxonomy" id="231223"/>
    <lineage>
        <taxon>Eukaryota</taxon>
        <taxon>Metazoa</taxon>
        <taxon>Spiralia</taxon>
        <taxon>Lophotrochozoa</taxon>
        <taxon>Mollusca</taxon>
        <taxon>Gastropoda</taxon>
        <taxon>Heterobranchia</taxon>
        <taxon>Euthyneura</taxon>
        <taxon>Panpulmonata</taxon>
        <taxon>Sacoglossa</taxon>
        <taxon>Placobranchoidea</taxon>
        <taxon>Plakobranchidae</taxon>
        <taxon>Elysia</taxon>
    </lineage>
</organism>
<evidence type="ECO:0000313" key="2">
    <source>
        <dbReference type="EMBL" id="KAK3763137.1"/>
    </source>
</evidence>
<reference evidence="2" key="1">
    <citation type="journal article" date="2023" name="G3 (Bethesda)">
        <title>A reference genome for the long-term kleptoplast-retaining sea slug Elysia crispata morphotype clarki.</title>
        <authorList>
            <person name="Eastman K.E."/>
            <person name="Pendleton A.L."/>
            <person name="Shaikh M.A."/>
            <person name="Suttiyut T."/>
            <person name="Ogas R."/>
            <person name="Tomko P."/>
            <person name="Gavelis G."/>
            <person name="Widhalm J.R."/>
            <person name="Wisecaver J.H."/>
        </authorList>
    </citation>
    <scope>NUCLEOTIDE SEQUENCE</scope>
    <source>
        <strain evidence="2">ECLA1</strain>
    </source>
</reference>
<dbReference type="EMBL" id="JAWDGP010004597">
    <property type="protein sequence ID" value="KAK3763137.1"/>
    <property type="molecule type" value="Genomic_DNA"/>
</dbReference>
<keyword evidence="3" id="KW-1185">Reference proteome</keyword>
<protein>
    <submittedName>
        <fullName evidence="2">Uncharacterized protein</fullName>
    </submittedName>
</protein>
<proteinExistence type="predicted"/>
<feature type="region of interest" description="Disordered" evidence="1">
    <location>
        <begin position="1"/>
        <end position="70"/>
    </location>
</feature>
<evidence type="ECO:0000313" key="3">
    <source>
        <dbReference type="Proteomes" id="UP001283361"/>
    </source>
</evidence>
<gene>
    <name evidence="2" type="ORF">RRG08_056417</name>
</gene>
<dbReference type="AlphaFoldDB" id="A0AAE0Z737"/>